<evidence type="ECO:0000313" key="3">
    <source>
        <dbReference type="Proteomes" id="UP000700596"/>
    </source>
</evidence>
<organism evidence="2 3">
    <name type="scientific">Dendryphion nanum</name>
    <dbReference type="NCBI Taxonomy" id="256645"/>
    <lineage>
        <taxon>Eukaryota</taxon>
        <taxon>Fungi</taxon>
        <taxon>Dikarya</taxon>
        <taxon>Ascomycota</taxon>
        <taxon>Pezizomycotina</taxon>
        <taxon>Dothideomycetes</taxon>
        <taxon>Pleosporomycetidae</taxon>
        <taxon>Pleosporales</taxon>
        <taxon>Torulaceae</taxon>
        <taxon>Dendryphion</taxon>
    </lineage>
</organism>
<comment type="caution">
    <text evidence="2">The sequence shown here is derived from an EMBL/GenBank/DDBJ whole genome shotgun (WGS) entry which is preliminary data.</text>
</comment>
<evidence type="ECO:0008006" key="4">
    <source>
        <dbReference type="Google" id="ProtNLM"/>
    </source>
</evidence>
<dbReference type="EMBL" id="JAGMWT010000013">
    <property type="protein sequence ID" value="KAH7117538.1"/>
    <property type="molecule type" value="Genomic_DNA"/>
</dbReference>
<reference evidence="2" key="1">
    <citation type="journal article" date="2021" name="Nat. Commun.">
        <title>Genetic determinants of endophytism in the Arabidopsis root mycobiome.</title>
        <authorList>
            <person name="Mesny F."/>
            <person name="Miyauchi S."/>
            <person name="Thiergart T."/>
            <person name="Pickel B."/>
            <person name="Atanasova L."/>
            <person name="Karlsson M."/>
            <person name="Huettel B."/>
            <person name="Barry K.W."/>
            <person name="Haridas S."/>
            <person name="Chen C."/>
            <person name="Bauer D."/>
            <person name="Andreopoulos W."/>
            <person name="Pangilinan J."/>
            <person name="LaButti K."/>
            <person name="Riley R."/>
            <person name="Lipzen A."/>
            <person name="Clum A."/>
            <person name="Drula E."/>
            <person name="Henrissat B."/>
            <person name="Kohler A."/>
            <person name="Grigoriev I.V."/>
            <person name="Martin F.M."/>
            <person name="Hacquard S."/>
        </authorList>
    </citation>
    <scope>NUCLEOTIDE SEQUENCE</scope>
    <source>
        <strain evidence="2">MPI-CAGE-CH-0243</strain>
    </source>
</reference>
<accession>A0A9P9DE13</accession>
<proteinExistence type="predicted"/>
<gene>
    <name evidence="2" type="ORF">B0J11DRAFT_582945</name>
</gene>
<feature type="region of interest" description="Disordered" evidence="1">
    <location>
        <begin position="32"/>
        <end position="61"/>
    </location>
</feature>
<protein>
    <recommendedName>
        <fullName evidence="4">BTB domain-containing protein</fullName>
    </recommendedName>
</protein>
<dbReference type="OrthoDB" id="3786525at2759"/>
<dbReference type="AlphaFoldDB" id="A0A9P9DE13"/>
<dbReference type="Proteomes" id="UP000700596">
    <property type="component" value="Unassembled WGS sequence"/>
</dbReference>
<sequence>MLPHIVDPEGDVDLLLPKEVVWPLDSEFEETIPPPSLGYRRPTIQSPPSLENGKKKKKKSKGELAFVTELDFSLPNERLTSNENDATVRNIEENSAVTVLENITSELDEIFVRIRVSSKHLTLASPYFSKSLQGGLTEGNTLRTQRHLELAMKEQDPEAALIVMNIIHGRSRQVPPLISVIMLTKIAVLVDYIQCHEAIEPFSDKWIDNMEENVPKTYCRELVHWICISYVFEKLSIFRAVTQTALLHATRPVELINLPIWDYVSDKFNQHRSRTIHRLLSSLEALLKSLRLDQNECTFECNAIQYGTLAKELGYRGLLFPTPQAPFYGYSFENIASSIRLIQKTSVCDRCVESSYGLLAGNTMPRIENVINTTADTLGRLSPNNFRGDDQG</sequence>
<keyword evidence="3" id="KW-1185">Reference proteome</keyword>
<name>A0A9P9DE13_9PLEO</name>
<evidence type="ECO:0000313" key="2">
    <source>
        <dbReference type="EMBL" id="KAH7117538.1"/>
    </source>
</evidence>
<evidence type="ECO:0000256" key="1">
    <source>
        <dbReference type="SAM" id="MobiDB-lite"/>
    </source>
</evidence>